<evidence type="ECO:0000313" key="2">
    <source>
        <dbReference type="EMBL" id="KAF5739752.1"/>
    </source>
</evidence>
<feature type="compositionally biased region" description="Low complexity" evidence="1">
    <location>
        <begin position="52"/>
        <end position="75"/>
    </location>
</feature>
<feature type="region of interest" description="Disordered" evidence="1">
    <location>
        <begin position="41"/>
        <end position="75"/>
    </location>
</feature>
<keyword evidence="3" id="KW-1185">Reference proteome</keyword>
<protein>
    <submittedName>
        <fullName evidence="2">Uncharacterized protein</fullName>
    </submittedName>
</protein>
<sequence length="170" mass="18887">MMGNLKRPSKNDHVLCKKHPKHKQSPGVCSLCLNEKLSQVSKTRLRGTRTDSSSSSPSPLSSEYSSSSCSSSYPSPLHHRYRFSTREGNSKGSLSFMFSGKKNNVNGLTKSRSLAFVQRRGGGDDGYSDYKKKTTRGGGFWSKLLHPRRKKTETGLVHSSTMRERTIVVS</sequence>
<gene>
    <name evidence="2" type="ORF">HS088_TW12G00962</name>
</gene>
<dbReference type="OrthoDB" id="688136at2759"/>
<dbReference type="PANTHER" id="PTHR34046">
    <property type="entry name" value="OS06G0218800 PROTEIN"/>
    <property type="match status" value="1"/>
</dbReference>
<dbReference type="PANTHER" id="PTHR34046:SF7">
    <property type="entry name" value="DUF740 FAMILY PROTEIN"/>
    <property type="match status" value="1"/>
</dbReference>
<dbReference type="AlphaFoldDB" id="A0A7J7D058"/>
<organism evidence="2 3">
    <name type="scientific">Tripterygium wilfordii</name>
    <name type="common">Thunder God vine</name>
    <dbReference type="NCBI Taxonomy" id="458696"/>
    <lineage>
        <taxon>Eukaryota</taxon>
        <taxon>Viridiplantae</taxon>
        <taxon>Streptophyta</taxon>
        <taxon>Embryophyta</taxon>
        <taxon>Tracheophyta</taxon>
        <taxon>Spermatophyta</taxon>
        <taxon>Magnoliopsida</taxon>
        <taxon>eudicotyledons</taxon>
        <taxon>Gunneridae</taxon>
        <taxon>Pentapetalae</taxon>
        <taxon>rosids</taxon>
        <taxon>fabids</taxon>
        <taxon>Celastrales</taxon>
        <taxon>Celastraceae</taxon>
        <taxon>Tripterygium</taxon>
    </lineage>
</organism>
<evidence type="ECO:0000256" key="1">
    <source>
        <dbReference type="SAM" id="MobiDB-lite"/>
    </source>
</evidence>
<dbReference type="EMBL" id="JAAARO010000012">
    <property type="protein sequence ID" value="KAF5739752.1"/>
    <property type="molecule type" value="Genomic_DNA"/>
</dbReference>
<name>A0A7J7D058_TRIWF</name>
<dbReference type="FunCoup" id="A0A7J7D058">
    <property type="interactions" value="19"/>
</dbReference>
<evidence type="ECO:0000313" key="3">
    <source>
        <dbReference type="Proteomes" id="UP000593562"/>
    </source>
</evidence>
<feature type="region of interest" description="Disordered" evidence="1">
    <location>
        <begin position="1"/>
        <end position="28"/>
    </location>
</feature>
<dbReference type="Proteomes" id="UP000593562">
    <property type="component" value="Unassembled WGS sequence"/>
</dbReference>
<comment type="caution">
    <text evidence="2">The sequence shown here is derived from an EMBL/GenBank/DDBJ whole genome shotgun (WGS) entry which is preliminary data.</text>
</comment>
<reference evidence="2 3" key="1">
    <citation type="journal article" date="2020" name="Nat. Commun.">
        <title>Genome of Tripterygium wilfordii and identification of cytochrome P450 involved in triptolide biosynthesis.</title>
        <authorList>
            <person name="Tu L."/>
            <person name="Su P."/>
            <person name="Zhang Z."/>
            <person name="Gao L."/>
            <person name="Wang J."/>
            <person name="Hu T."/>
            <person name="Zhou J."/>
            <person name="Zhang Y."/>
            <person name="Zhao Y."/>
            <person name="Liu Y."/>
            <person name="Song Y."/>
            <person name="Tong Y."/>
            <person name="Lu Y."/>
            <person name="Yang J."/>
            <person name="Xu C."/>
            <person name="Jia M."/>
            <person name="Peters R.J."/>
            <person name="Huang L."/>
            <person name="Gao W."/>
        </authorList>
    </citation>
    <scope>NUCLEOTIDE SEQUENCE [LARGE SCALE GENOMIC DNA]</scope>
    <source>
        <strain evidence="3">cv. XIE 37</strain>
        <tissue evidence="2">Leaf</tissue>
    </source>
</reference>
<accession>A0A7J7D058</accession>
<proteinExistence type="predicted"/>
<dbReference type="InParanoid" id="A0A7J7D058"/>